<dbReference type="RefSeq" id="WP_012158570.1">
    <property type="nucleotide sequence ID" value="NC_009922.1"/>
</dbReference>
<dbReference type="OrthoDB" id="2421008at2"/>
<dbReference type="Pfam" id="PF14266">
    <property type="entry name" value="YceG_bac"/>
    <property type="match status" value="2"/>
</dbReference>
<protein>
    <submittedName>
        <fullName evidence="2">Putative tellurium resistance protein</fullName>
    </submittedName>
</protein>
<name>A8MM89_ALKOO</name>
<accession>A8MM89</accession>
<evidence type="ECO:0000259" key="1">
    <source>
        <dbReference type="Pfam" id="PF14266"/>
    </source>
</evidence>
<sequence length="542" mass="64519">MEKGQFAQLAINTISLKTDNVYEDIFTLPRERRGFAFNQKIMVTPVLFYRIIGIEDKSIYEEKLLELHKKLKALGDIYLRIEEGLDKFIDHDFIQKVNEYWRHIEAMSVPIPKLIVESTLKRDLIPSINPVKDQLIKDKLSILLDIFMRNQSNMNIVKNFYIKFLYWLKKYAIKLLSGYEYGNTNPKVLFYGDIQRDEIYFLIFLSLIGCDILYLHTNEGNKFREIENINVYSNVIEYPHRESIKPFPKEPKVVRRETVAYRASQEIDRVLHTDESGVYRPWQFEDYKVEARTLKTTYDELFILWKEDARFREGFKAQDERIYIPNIFAKISGTTMDIQEYWDNFNKLIEKEENTILVEKIPFNNKRGFAVTQGILNMEGQLNREKVRHIPEYRFGYLRTSVQNLVLDKVEELMASLDIFTFPVTRDFKTKILYTVLGLDKRYLDLLQKFDYPLQIPKLVIFSGNEATFSEEDLIVISFLHLVGFDIVILTPTGYNNIENGIDPYYYDIHKLENFKFDLRPEKNKREEKESKLKKGFLWFFQ</sequence>
<dbReference type="AlphaFoldDB" id="A8MM89"/>
<dbReference type="KEGG" id="aoe:Clos_0697"/>
<feature type="domain" description="Putative component of 'biosynthetic module'" evidence="1">
    <location>
        <begin position="295"/>
        <end position="525"/>
    </location>
</feature>
<evidence type="ECO:0000313" key="3">
    <source>
        <dbReference type="Proteomes" id="UP000000269"/>
    </source>
</evidence>
<dbReference type="InterPro" id="IPR025647">
    <property type="entry name" value="YceG_bac"/>
</dbReference>
<dbReference type="STRING" id="350688.Clos_0697"/>
<dbReference type="eggNOG" id="COG0265">
    <property type="taxonomic scope" value="Bacteria"/>
</dbReference>
<proteinExistence type="predicted"/>
<organism evidence="2 3">
    <name type="scientific">Alkaliphilus oremlandii (strain OhILAs)</name>
    <name type="common">Clostridium oremlandii (strain OhILAs)</name>
    <dbReference type="NCBI Taxonomy" id="350688"/>
    <lineage>
        <taxon>Bacteria</taxon>
        <taxon>Bacillati</taxon>
        <taxon>Bacillota</taxon>
        <taxon>Clostridia</taxon>
        <taxon>Peptostreptococcales</taxon>
        <taxon>Natronincolaceae</taxon>
        <taxon>Alkaliphilus</taxon>
    </lineage>
</organism>
<keyword evidence="3" id="KW-1185">Reference proteome</keyword>
<dbReference type="HOGENOM" id="CLU_021403_0_0_9"/>
<dbReference type="Proteomes" id="UP000000269">
    <property type="component" value="Chromosome"/>
</dbReference>
<dbReference type="EMBL" id="CP000853">
    <property type="protein sequence ID" value="ABW18256.1"/>
    <property type="molecule type" value="Genomic_DNA"/>
</dbReference>
<reference evidence="3" key="1">
    <citation type="submission" date="2007-10" db="EMBL/GenBank/DDBJ databases">
        <title>Complete genome of Alkaliphilus oremlandii OhILAs.</title>
        <authorList>
            <person name="Copeland A."/>
            <person name="Lucas S."/>
            <person name="Lapidus A."/>
            <person name="Barry K."/>
            <person name="Detter J.C."/>
            <person name="Glavina del Rio T."/>
            <person name="Hammon N."/>
            <person name="Israni S."/>
            <person name="Dalin E."/>
            <person name="Tice H."/>
            <person name="Pitluck S."/>
            <person name="Chain P."/>
            <person name="Malfatti S."/>
            <person name="Shin M."/>
            <person name="Vergez L."/>
            <person name="Schmutz J."/>
            <person name="Larimer F."/>
            <person name="Land M."/>
            <person name="Hauser L."/>
            <person name="Kyrpides N."/>
            <person name="Mikhailova N."/>
            <person name="Stolz J.F."/>
            <person name="Dawson A."/>
            <person name="Fisher E."/>
            <person name="Crable B."/>
            <person name="Perera E."/>
            <person name="Lisak J."/>
            <person name="Ranganathan M."/>
            <person name="Basu P."/>
            <person name="Richardson P."/>
        </authorList>
    </citation>
    <scope>NUCLEOTIDE SEQUENCE [LARGE SCALE GENOMIC DNA]</scope>
    <source>
        <strain evidence="3">OhILAs</strain>
    </source>
</reference>
<evidence type="ECO:0000313" key="2">
    <source>
        <dbReference type="EMBL" id="ABW18256.1"/>
    </source>
</evidence>
<feature type="domain" description="Putative component of 'biosynthetic module'" evidence="1">
    <location>
        <begin position="17"/>
        <end position="272"/>
    </location>
</feature>
<gene>
    <name evidence="2" type="ordered locus">Clos_0697</name>
</gene>